<evidence type="ECO:0008006" key="4">
    <source>
        <dbReference type="Google" id="ProtNLM"/>
    </source>
</evidence>
<dbReference type="Gene3D" id="1.25.40.10">
    <property type="entry name" value="Tetratricopeptide repeat domain"/>
    <property type="match status" value="1"/>
</dbReference>
<dbReference type="Pfam" id="PF07719">
    <property type="entry name" value="TPR_2"/>
    <property type="match status" value="1"/>
</dbReference>
<sequence>WLGHYQFVNGYDDSQEIFIVQDTYVEGGQDYRISYQDIIDGWRSFNYTFMVVYPQERVEEVLTVLGPWSDPEWANLHALEIAQSESETLTGIDQFFAQFNTGTSHVNLLQYADAAPAFDRAFNLYANLIADDENRPYRIMWYQTWPYWAYYYTGRYQDVINLADTTLNDTISEPVLEESLYWRALAREALGDLDGAIADLQESVTLNPNFTPGWDQLARLGVGGG</sequence>
<dbReference type="InterPro" id="IPR013105">
    <property type="entry name" value="TPR_2"/>
</dbReference>
<accession>X1D9U5</accession>
<keyword evidence="2" id="KW-0802">TPR repeat</keyword>
<dbReference type="AlphaFoldDB" id="X1D9U5"/>
<dbReference type="InterPro" id="IPR019734">
    <property type="entry name" value="TPR_rpt"/>
</dbReference>
<evidence type="ECO:0000256" key="1">
    <source>
        <dbReference type="ARBA" id="ARBA00022737"/>
    </source>
</evidence>
<reference evidence="3" key="1">
    <citation type="journal article" date="2014" name="Front. Microbiol.">
        <title>High frequency of phylogenetically diverse reductive dehalogenase-homologous genes in deep subseafloor sedimentary metagenomes.</title>
        <authorList>
            <person name="Kawai M."/>
            <person name="Futagami T."/>
            <person name="Toyoda A."/>
            <person name="Takaki Y."/>
            <person name="Nishi S."/>
            <person name="Hori S."/>
            <person name="Arai W."/>
            <person name="Tsubouchi T."/>
            <person name="Morono Y."/>
            <person name="Uchiyama I."/>
            <person name="Ito T."/>
            <person name="Fujiyama A."/>
            <person name="Inagaki F."/>
            <person name="Takami H."/>
        </authorList>
    </citation>
    <scope>NUCLEOTIDE SEQUENCE</scope>
    <source>
        <strain evidence="3">Expedition CK06-06</strain>
    </source>
</reference>
<proteinExistence type="predicted"/>
<comment type="caution">
    <text evidence="3">The sequence shown here is derived from an EMBL/GenBank/DDBJ whole genome shotgun (WGS) entry which is preliminary data.</text>
</comment>
<evidence type="ECO:0000313" key="3">
    <source>
        <dbReference type="EMBL" id="GAG93201.1"/>
    </source>
</evidence>
<dbReference type="SMART" id="SM00028">
    <property type="entry name" value="TPR"/>
    <property type="match status" value="2"/>
</dbReference>
<organism evidence="3">
    <name type="scientific">marine sediment metagenome</name>
    <dbReference type="NCBI Taxonomy" id="412755"/>
    <lineage>
        <taxon>unclassified sequences</taxon>
        <taxon>metagenomes</taxon>
        <taxon>ecological metagenomes</taxon>
    </lineage>
</organism>
<dbReference type="SUPFAM" id="SSF48452">
    <property type="entry name" value="TPR-like"/>
    <property type="match status" value="1"/>
</dbReference>
<gene>
    <name evidence="3" type="ORF">S01H4_50657</name>
</gene>
<dbReference type="InterPro" id="IPR011990">
    <property type="entry name" value="TPR-like_helical_dom_sf"/>
</dbReference>
<evidence type="ECO:0000256" key="2">
    <source>
        <dbReference type="ARBA" id="ARBA00022803"/>
    </source>
</evidence>
<keyword evidence="1" id="KW-0677">Repeat</keyword>
<dbReference type="EMBL" id="BART01028782">
    <property type="protein sequence ID" value="GAG93201.1"/>
    <property type="molecule type" value="Genomic_DNA"/>
</dbReference>
<feature type="non-terminal residue" evidence="3">
    <location>
        <position position="1"/>
    </location>
</feature>
<protein>
    <recommendedName>
        <fullName evidence="4">Peptidase C39-like domain-containing protein</fullName>
    </recommendedName>
</protein>
<name>X1D9U5_9ZZZZ</name>